<dbReference type="SUPFAM" id="SSF141371">
    <property type="entry name" value="PilZ domain-like"/>
    <property type="match status" value="1"/>
</dbReference>
<gene>
    <name evidence="2" type="ORF">CODIS_05580</name>
</gene>
<proteinExistence type="predicted"/>
<dbReference type="GO" id="GO:0035438">
    <property type="term" value="F:cyclic-di-GMP binding"/>
    <property type="evidence" value="ECO:0007669"/>
    <property type="project" value="InterPro"/>
</dbReference>
<dbReference type="RefSeq" id="WP_069121198.1">
    <property type="nucleotide sequence ID" value="NZ_MARB01000003.1"/>
</dbReference>
<reference evidence="2 3" key="1">
    <citation type="submission" date="2016-06" db="EMBL/GenBank/DDBJ databases">
        <title>Genome sequence of endosymbiont of Candidatus Endolucinida thiodiazotropha.</title>
        <authorList>
            <person name="Poehlein A."/>
            <person name="Koenig S."/>
            <person name="Heiden S.E."/>
            <person name="Thuermer A."/>
            <person name="Voget S."/>
            <person name="Daniel R."/>
            <person name="Markert S."/>
            <person name="Gros O."/>
            <person name="Schweder T."/>
        </authorList>
    </citation>
    <scope>NUCLEOTIDE SEQUENCE [LARGE SCALE GENOMIC DNA]</scope>
    <source>
        <strain evidence="2 3">COS</strain>
    </source>
</reference>
<protein>
    <submittedName>
        <fullName evidence="2">PilZ domain protein</fullName>
    </submittedName>
</protein>
<comment type="caution">
    <text evidence="2">The sequence shown here is derived from an EMBL/GenBank/DDBJ whole genome shotgun (WGS) entry which is preliminary data.</text>
</comment>
<dbReference type="EMBL" id="MARB01000003">
    <property type="protein sequence ID" value="ODJ88947.1"/>
    <property type="molecule type" value="Genomic_DNA"/>
</dbReference>
<evidence type="ECO:0000313" key="3">
    <source>
        <dbReference type="Proteomes" id="UP000094769"/>
    </source>
</evidence>
<name>A0A7Z1AGH7_9GAMM</name>
<feature type="domain" description="PilZ" evidence="1">
    <location>
        <begin position="2"/>
        <end position="99"/>
    </location>
</feature>
<evidence type="ECO:0000259" key="1">
    <source>
        <dbReference type="Pfam" id="PF07238"/>
    </source>
</evidence>
<organism evidence="2 3">
    <name type="scientific">Candidatus Thiodiazotropha endolucinida</name>
    <dbReference type="NCBI Taxonomy" id="1655433"/>
    <lineage>
        <taxon>Bacteria</taxon>
        <taxon>Pseudomonadati</taxon>
        <taxon>Pseudomonadota</taxon>
        <taxon>Gammaproteobacteria</taxon>
        <taxon>Chromatiales</taxon>
        <taxon>Sedimenticolaceae</taxon>
        <taxon>Candidatus Thiodiazotropha</taxon>
    </lineage>
</organism>
<dbReference type="OrthoDB" id="8906365at2"/>
<dbReference type="Pfam" id="PF07238">
    <property type="entry name" value="PilZ"/>
    <property type="match status" value="1"/>
</dbReference>
<dbReference type="AlphaFoldDB" id="A0A7Z1AGH7"/>
<sequence>MRLYIRHPTDVPIDFQIGGQASTNRETLTNYSEGGLCFMSDVKIDAGTEIHIAIPITPPQFHATGIVVWCHKERDNYLVGIKFSEEETAYAVRMVEQLCYIEHYKQSIKQSQGRDLTGEEAALEWIDKYAGDFPT</sequence>
<evidence type="ECO:0000313" key="2">
    <source>
        <dbReference type="EMBL" id="ODJ88947.1"/>
    </source>
</evidence>
<dbReference type="Gene3D" id="2.40.10.220">
    <property type="entry name" value="predicted glycosyltransferase like domains"/>
    <property type="match status" value="1"/>
</dbReference>
<dbReference type="Proteomes" id="UP000094769">
    <property type="component" value="Unassembled WGS sequence"/>
</dbReference>
<accession>A0A7Z1AGH7</accession>
<dbReference type="InterPro" id="IPR009875">
    <property type="entry name" value="PilZ_domain"/>
</dbReference>
<keyword evidence="3" id="KW-1185">Reference proteome</keyword>